<accession>A0ABR8RDU4</accession>
<feature type="transmembrane region" description="Helical" evidence="1">
    <location>
        <begin position="114"/>
        <end position="133"/>
    </location>
</feature>
<feature type="domain" description="Transglutaminase-like" evidence="2">
    <location>
        <begin position="477"/>
        <end position="551"/>
    </location>
</feature>
<protein>
    <submittedName>
        <fullName evidence="3">Transglutaminase domain-containing protein</fullName>
    </submittedName>
</protein>
<feature type="transmembrane region" description="Helical" evidence="1">
    <location>
        <begin position="166"/>
        <end position="183"/>
    </location>
</feature>
<feature type="transmembrane region" description="Helical" evidence="1">
    <location>
        <begin position="140"/>
        <end position="160"/>
    </location>
</feature>
<evidence type="ECO:0000256" key="1">
    <source>
        <dbReference type="SAM" id="Phobius"/>
    </source>
</evidence>
<keyword evidence="1" id="KW-0472">Membrane</keyword>
<evidence type="ECO:0000313" key="4">
    <source>
        <dbReference type="Proteomes" id="UP000640786"/>
    </source>
</evidence>
<dbReference type="Pfam" id="PF13559">
    <property type="entry name" value="DUF4129"/>
    <property type="match status" value="1"/>
</dbReference>
<dbReference type="InterPro" id="IPR052901">
    <property type="entry name" value="Bact_TGase-like"/>
</dbReference>
<dbReference type="Proteomes" id="UP000640786">
    <property type="component" value="Unassembled WGS sequence"/>
</dbReference>
<dbReference type="Pfam" id="PF01841">
    <property type="entry name" value="Transglut_core"/>
    <property type="match status" value="1"/>
</dbReference>
<keyword evidence="1" id="KW-1133">Transmembrane helix</keyword>
<name>A0ABR8RDU4_9BACI</name>
<feature type="transmembrane region" description="Helical" evidence="1">
    <location>
        <begin position="9"/>
        <end position="26"/>
    </location>
</feature>
<reference evidence="3 4" key="1">
    <citation type="submission" date="2020-08" db="EMBL/GenBank/DDBJ databases">
        <title>A Genomic Blueprint of the Chicken Gut Microbiome.</title>
        <authorList>
            <person name="Gilroy R."/>
            <person name="Ravi A."/>
            <person name="Getino M."/>
            <person name="Pursley I."/>
            <person name="Horton D.L."/>
            <person name="Alikhan N.-F."/>
            <person name="Baker D."/>
            <person name="Gharbi K."/>
            <person name="Hall N."/>
            <person name="Watson M."/>
            <person name="Adriaenssens E.M."/>
            <person name="Foster-Nyarko E."/>
            <person name="Jarju S."/>
            <person name="Secka A."/>
            <person name="Antonio M."/>
            <person name="Oren A."/>
            <person name="Chaudhuri R."/>
            <person name="La Ragione R.M."/>
            <person name="Hildebrand F."/>
            <person name="Pallen M.J."/>
        </authorList>
    </citation>
    <scope>NUCLEOTIDE SEQUENCE [LARGE SCALE GENOMIC DNA]</scope>
    <source>
        <strain evidence="3 4">Sa2BUA9</strain>
    </source>
</reference>
<gene>
    <name evidence="3" type="ORF">H9650_17850</name>
</gene>
<dbReference type="PANTHER" id="PTHR42736">
    <property type="entry name" value="PROTEIN-GLUTAMINE GAMMA-GLUTAMYLTRANSFERASE"/>
    <property type="match status" value="1"/>
</dbReference>
<dbReference type="EMBL" id="JACSQO010000012">
    <property type="protein sequence ID" value="MBD7945971.1"/>
    <property type="molecule type" value="Genomic_DNA"/>
</dbReference>
<dbReference type="SMART" id="SM00460">
    <property type="entry name" value="TGc"/>
    <property type="match status" value="1"/>
</dbReference>
<dbReference type="InterPro" id="IPR002931">
    <property type="entry name" value="Transglutaminase-like"/>
</dbReference>
<dbReference type="Gene3D" id="3.10.620.30">
    <property type="match status" value="1"/>
</dbReference>
<dbReference type="PANTHER" id="PTHR42736:SF1">
    <property type="entry name" value="PROTEIN-GLUTAMINE GAMMA-GLUTAMYLTRANSFERASE"/>
    <property type="match status" value="1"/>
</dbReference>
<organism evidence="3 4">
    <name type="scientific">Psychrobacillus faecigallinarum</name>
    <dbReference type="NCBI Taxonomy" id="2762235"/>
    <lineage>
        <taxon>Bacteria</taxon>
        <taxon>Bacillati</taxon>
        <taxon>Bacillota</taxon>
        <taxon>Bacilli</taxon>
        <taxon>Bacillales</taxon>
        <taxon>Bacillaceae</taxon>
        <taxon>Psychrobacillus</taxon>
    </lineage>
</organism>
<comment type="caution">
    <text evidence="3">The sequence shown here is derived from an EMBL/GenBank/DDBJ whole genome shotgun (WGS) entry which is preliminary data.</text>
</comment>
<feature type="transmembrane region" description="Helical" evidence="1">
    <location>
        <begin position="195"/>
        <end position="219"/>
    </location>
</feature>
<sequence length="730" mass="83885">MKESYQQKIVSLLIYIFTCLLMVEWLKPVMELTDTDHLSLFVFYLAISFFFYFIKLDWKLAIPIKLLFICWIIVYIYTDYSFFSKVSLDYLGVELLHNLSAIFSQEWGAITDPFRTFLFFVLLWMTTYLLNYWIRVRKTLLLFFILTVLFITILDAFSPYSGKDSIVTTLISGFIIMGLLYIQKLLVENNISLKGTFITASIGSLILLLAISGITAYALPKAGPIWPDPVPFFTTSTLEVDEREGGVKGTGGIKKVGYGENDEQLGGAFQSDDTPIFWADVNTQQYWKVETKDTYTSKGWIQSESEVELQNFGIGEIFESDIPPGEDNLTTDANIVMAQDFPLILQPYGIKSIQTNEEAMFTRNPLNQKISVLNSSNSSLWDYNVSFSEPTYSLKALRATNTESLNSLSSDFDRYLQLPDTLPDRVRELAVSITQDKSSLYDKANSIERYFRSNSFSYNQTMAAIPDKDTDYVDQFLFDTKVGYCDNFSTSMVVLLRSIDIPARWVKGFAPGDRTNMENLGDVYEITNNNAHSWVEAYFPNVGWITFEPTIGFSSSANIVYDVEKQTDELLTPEEQQETPKSEGSKKEDEVSFSFTAFLQTIIDWISKKKVTILWFVIILGILSLFAYIHRGKWLSKVLIPTSRLRKNDWNSFEKMYHQLLRQLSRRGLVREQGQTLMDFARKVDKDFGDTHMIRLTKAYQQGFYGNNKTELNYASIRESWEYLINQLSG</sequence>
<dbReference type="InterPro" id="IPR025403">
    <property type="entry name" value="TgpA-like_C"/>
</dbReference>
<feature type="transmembrane region" description="Helical" evidence="1">
    <location>
        <begin position="66"/>
        <end position="83"/>
    </location>
</feature>
<feature type="transmembrane region" description="Helical" evidence="1">
    <location>
        <begin position="38"/>
        <end position="54"/>
    </location>
</feature>
<feature type="transmembrane region" description="Helical" evidence="1">
    <location>
        <begin position="612"/>
        <end position="629"/>
    </location>
</feature>
<evidence type="ECO:0000313" key="3">
    <source>
        <dbReference type="EMBL" id="MBD7945971.1"/>
    </source>
</evidence>
<dbReference type="SUPFAM" id="SSF54001">
    <property type="entry name" value="Cysteine proteinases"/>
    <property type="match status" value="1"/>
</dbReference>
<evidence type="ECO:0000259" key="2">
    <source>
        <dbReference type="SMART" id="SM00460"/>
    </source>
</evidence>
<keyword evidence="1" id="KW-0812">Transmembrane</keyword>
<dbReference type="InterPro" id="IPR038765">
    <property type="entry name" value="Papain-like_cys_pep_sf"/>
</dbReference>
<dbReference type="RefSeq" id="WP_191697824.1">
    <property type="nucleotide sequence ID" value="NZ_JACSQO010000012.1"/>
</dbReference>
<keyword evidence="4" id="KW-1185">Reference proteome</keyword>
<proteinExistence type="predicted"/>